<dbReference type="Proteomes" id="UP000001064">
    <property type="component" value="Unassembled WGS sequence"/>
</dbReference>
<reference evidence="2" key="1">
    <citation type="journal article" date="2011" name="Genome Biol.">
        <title>Comparative genomics of the social amoebae Dictyostelium discoideum and Dictyostelium purpureum.</title>
        <authorList>
            <consortium name="US DOE Joint Genome Institute (JGI-PGF)"/>
            <person name="Sucgang R."/>
            <person name="Kuo A."/>
            <person name="Tian X."/>
            <person name="Salerno W."/>
            <person name="Parikh A."/>
            <person name="Feasley C.L."/>
            <person name="Dalin E."/>
            <person name="Tu H."/>
            <person name="Huang E."/>
            <person name="Barry K."/>
            <person name="Lindquist E."/>
            <person name="Shapiro H."/>
            <person name="Bruce D."/>
            <person name="Schmutz J."/>
            <person name="Salamov A."/>
            <person name="Fey P."/>
            <person name="Gaudet P."/>
            <person name="Anjard C."/>
            <person name="Babu M.M."/>
            <person name="Basu S."/>
            <person name="Bushmanova Y."/>
            <person name="van der Wel H."/>
            <person name="Katoh-Kurasawa M."/>
            <person name="Dinh C."/>
            <person name="Coutinho P.M."/>
            <person name="Saito T."/>
            <person name="Elias M."/>
            <person name="Schaap P."/>
            <person name="Kay R.R."/>
            <person name="Henrissat B."/>
            <person name="Eichinger L."/>
            <person name="Rivero F."/>
            <person name="Putnam N.H."/>
            <person name="West C.M."/>
            <person name="Loomis W.F."/>
            <person name="Chisholm R.L."/>
            <person name="Shaulsky G."/>
            <person name="Strassmann J.E."/>
            <person name="Queller D.C."/>
            <person name="Kuspa A."/>
            <person name="Grigoriev I.V."/>
        </authorList>
    </citation>
    <scope>NUCLEOTIDE SEQUENCE [LARGE SCALE GENOMIC DNA]</scope>
    <source>
        <strain evidence="2">QSDP1</strain>
    </source>
</reference>
<dbReference type="eggNOG" id="ENOG502RBNQ">
    <property type="taxonomic scope" value="Eukaryota"/>
</dbReference>
<dbReference type="RefSeq" id="XP_003291866.1">
    <property type="nucleotide sequence ID" value="XM_003291818.1"/>
</dbReference>
<dbReference type="GeneID" id="10505621"/>
<protein>
    <submittedName>
        <fullName evidence="1">Uncharacterized protein</fullName>
    </submittedName>
</protein>
<accession>F0ZWS8</accession>
<dbReference type="OrthoDB" id="10454351at2759"/>
<dbReference type="KEGG" id="dpp:DICPUDRAFT_156521"/>
<proteinExistence type="predicted"/>
<dbReference type="InterPro" id="IPR032675">
    <property type="entry name" value="LRR_dom_sf"/>
</dbReference>
<name>F0ZWS8_DICPU</name>
<sequence length="630" mass="72774">MVIIKEKYLIKEILNKYIRFYCCYGDNENAILFLGYTINKFKLVCKEWRNEIIFHLKFPQISITSKSDLGYVSEWIEQGLPINDIFFPYNQQTVFKDNFLYPQLTESIPVIADRIRSISFRSGKIDYGGTILLTKNTRSATFGVFNSKEYSKFCGVLANYLDVIKENLRDFTLTTVLYDRDIDIIDFKKSLEALESFRSLTFTSCFQNQFKSLDLIPQISKTLKKLKLLYINIEYETLVKMVTLFITNENESSVVKFEINAKLLDNHINGDDASDSSYDSNGGGIVWKENDSVIDVLKNNVQNWNYLDGLFELISNWKKLESFRIIMVDERVNISSILNFLGNVEKLKTFKFVAKLNNDLDDKDFIDNPIPISKLNKSVNKMLIKSTQETDIPFINKIWDHCINLEDLELHLDGDTPPLSTYNNTINNNNNNNESNSNNCFYKFKEKANVKLISLNHPYSNKLIDSIAFNYNIVSLAIIDEVKEMNSLIQVLLLNHPTIRTLNFNKSNSEPLAATTLIEPIIQNTVIEFLYINTLLSNDNEEDHYNNLELLISILKYNNTLIHLDYSFNILPNDMKDNSLQQLLLAIQSNKVLQSLTITGCLNQQSKQFKSIQNCLMETGKLISYADNPY</sequence>
<dbReference type="InParanoid" id="F0ZWS8"/>
<dbReference type="EMBL" id="GL871242">
    <property type="protein sequence ID" value="EGC31608.1"/>
    <property type="molecule type" value="Genomic_DNA"/>
</dbReference>
<dbReference type="FunCoup" id="F0ZWS8">
    <property type="interactions" value="229"/>
</dbReference>
<dbReference type="VEuPathDB" id="AmoebaDB:DICPUDRAFT_156521"/>
<dbReference type="OMA" id="IDYGGTI"/>
<dbReference type="Gene3D" id="3.80.10.10">
    <property type="entry name" value="Ribonuclease Inhibitor"/>
    <property type="match status" value="1"/>
</dbReference>
<keyword evidence="2" id="KW-1185">Reference proteome</keyword>
<dbReference type="SUPFAM" id="SSF52047">
    <property type="entry name" value="RNI-like"/>
    <property type="match status" value="2"/>
</dbReference>
<gene>
    <name evidence="1" type="ORF">DICPUDRAFT_156521</name>
</gene>
<evidence type="ECO:0000313" key="1">
    <source>
        <dbReference type="EMBL" id="EGC31608.1"/>
    </source>
</evidence>
<organism evidence="1 2">
    <name type="scientific">Dictyostelium purpureum</name>
    <name type="common">Slime mold</name>
    <dbReference type="NCBI Taxonomy" id="5786"/>
    <lineage>
        <taxon>Eukaryota</taxon>
        <taxon>Amoebozoa</taxon>
        <taxon>Evosea</taxon>
        <taxon>Eumycetozoa</taxon>
        <taxon>Dictyostelia</taxon>
        <taxon>Dictyosteliales</taxon>
        <taxon>Dictyosteliaceae</taxon>
        <taxon>Dictyostelium</taxon>
    </lineage>
</organism>
<dbReference type="AlphaFoldDB" id="F0ZWS8"/>
<evidence type="ECO:0000313" key="2">
    <source>
        <dbReference type="Proteomes" id="UP000001064"/>
    </source>
</evidence>